<feature type="chain" id="PRO_5044953838" description="Dirigent protein" evidence="4">
    <location>
        <begin position="27"/>
        <end position="233"/>
    </location>
</feature>
<dbReference type="EMBL" id="JBBPBM010000004">
    <property type="protein sequence ID" value="KAK8588785.1"/>
    <property type="molecule type" value="Genomic_DNA"/>
</dbReference>
<comment type="subcellular location">
    <subcellularLocation>
        <location evidence="4">Secreted</location>
        <location evidence="4">Extracellular space</location>
        <location evidence="4">Apoplast</location>
    </subcellularLocation>
</comment>
<feature type="transmembrane region" description="Helical" evidence="5">
    <location>
        <begin position="213"/>
        <end position="231"/>
    </location>
</feature>
<evidence type="ECO:0000256" key="5">
    <source>
        <dbReference type="SAM" id="Phobius"/>
    </source>
</evidence>
<dbReference type="PANTHER" id="PTHR21495">
    <property type="entry name" value="NUCLEOPORIN-RELATED"/>
    <property type="match status" value="1"/>
</dbReference>
<evidence type="ECO:0000256" key="4">
    <source>
        <dbReference type="RuleBase" id="RU363099"/>
    </source>
</evidence>
<name>A0ABR2FX01_9ROSI</name>
<proteinExistence type="inferred from homology"/>
<dbReference type="InterPro" id="IPR044859">
    <property type="entry name" value="Allene_oxi_cyc_Dirigent"/>
</dbReference>
<evidence type="ECO:0000313" key="6">
    <source>
        <dbReference type="EMBL" id="KAK8588785.1"/>
    </source>
</evidence>
<evidence type="ECO:0000256" key="3">
    <source>
        <dbReference type="ARBA" id="ARBA00022525"/>
    </source>
</evidence>
<feature type="signal peptide" evidence="4">
    <location>
        <begin position="1"/>
        <end position="26"/>
    </location>
</feature>
<dbReference type="InterPro" id="IPR004265">
    <property type="entry name" value="Dirigent"/>
</dbReference>
<reference evidence="6 7" key="1">
    <citation type="journal article" date="2024" name="G3 (Bethesda)">
        <title>Genome assembly of Hibiscus sabdariffa L. provides insights into metabolisms of medicinal natural products.</title>
        <authorList>
            <person name="Kim T."/>
        </authorList>
    </citation>
    <scope>NUCLEOTIDE SEQUENCE [LARGE SCALE GENOMIC DNA]</scope>
    <source>
        <strain evidence="6">TK-2024</strain>
        <tissue evidence="6">Old leaves</tissue>
    </source>
</reference>
<keyword evidence="5" id="KW-0812">Transmembrane</keyword>
<accession>A0ABR2FX01</accession>
<keyword evidence="7" id="KW-1185">Reference proteome</keyword>
<keyword evidence="4" id="KW-0052">Apoplast</keyword>
<keyword evidence="5" id="KW-1133">Transmembrane helix</keyword>
<gene>
    <name evidence="6" type="ORF">V6N12_023199</name>
</gene>
<dbReference type="Pfam" id="PF03018">
    <property type="entry name" value="Dirigent"/>
    <property type="match status" value="1"/>
</dbReference>
<keyword evidence="5" id="KW-0472">Membrane</keyword>
<sequence length="233" mass="25488">MAELLLNLSFTAAFLLTVLSLTSSFATIESKPFSRVLSPSSMGLNKPEKLTHLHFYFHDIVAGKNATAIRVAKAPTTTVTSPFGAVVVIDDALTVSPDIESKLVGRAQGIYVTTSQSEASLLMAYNFAFMEGMYSGSSLSVMGRNPVFSDVREMPVIGGSGAFRLARGYAEARTSKYDYNTGNAVVEYNVYVLHPDSPLQISNAFSPNYQNKMLFTPFLCILILYCFFLILQL</sequence>
<dbReference type="Gene3D" id="2.40.480.10">
    <property type="entry name" value="Allene oxide cyclase-like"/>
    <property type="match status" value="1"/>
</dbReference>
<dbReference type="Proteomes" id="UP001472677">
    <property type="component" value="Unassembled WGS sequence"/>
</dbReference>
<comment type="similarity">
    <text evidence="1 4">Belongs to the plant dirigent protein family.</text>
</comment>
<keyword evidence="4" id="KW-0732">Signal</keyword>
<comment type="subunit">
    <text evidence="2 4">Homodimer.</text>
</comment>
<protein>
    <recommendedName>
        <fullName evidence="4">Dirigent protein</fullName>
    </recommendedName>
</protein>
<keyword evidence="3 4" id="KW-0964">Secreted</keyword>
<organism evidence="6 7">
    <name type="scientific">Hibiscus sabdariffa</name>
    <name type="common">roselle</name>
    <dbReference type="NCBI Taxonomy" id="183260"/>
    <lineage>
        <taxon>Eukaryota</taxon>
        <taxon>Viridiplantae</taxon>
        <taxon>Streptophyta</taxon>
        <taxon>Embryophyta</taxon>
        <taxon>Tracheophyta</taxon>
        <taxon>Spermatophyta</taxon>
        <taxon>Magnoliopsida</taxon>
        <taxon>eudicotyledons</taxon>
        <taxon>Gunneridae</taxon>
        <taxon>Pentapetalae</taxon>
        <taxon>rosids</taxon>
        <taxon>malvids</taxon>
        <taxon>Malvales</taxon>
        <taxon>Malvaceae</taxon>
        <taxon>Malvoideae</taxon>
        <taxon>Hibiscus</taxon>
    </lineage>
</organism>
<evidence type="ECO:0000256" key="1">
    <source>
        <dbReference type="ARBA" id="ARBA00010746"/>
    </source>
</evidence>
<comment type="caution">
    <text evidence="6">The sequence shown here is derived from an EMBL/GenBank/DDBJ whole genome shotgun (WGS) entry which is preliminary data.</text>
</comment>
<comment type="function">
    <text evidence="4">Dirigent proteins impart stereoselectivity on the phenoxy radical-coupling reaction, yielding optically active lignans from two molecules of coniferyl alcohol in the biosynthesis of lignans, flavonolignans, and alkaloids and thus plays a central role in plant secondary metabolism.</text>
</comment>
<evidence type="ECO:0000256" key="2">
    <source>
        <dbReference type="ARBA" id="ARBA00011738"/>
    </source>
</evidence>
<evidence type="ECO:0000313" key="7">
    <source>
        <dbReference type="Proteomes" id="UP001472677"/>
    </source>
</evidence>